<feature type="transmembrane region" description="Helical" evidence="1">
    <location>
        <begin position="27"/>
        <end position="48"/>
    </location>
</feature>
<keyword evidence="1" id="KW-0812">Transmembrane</keyword>
<protein>
    <submittedName>
        <fullName evidence="2">Uncharacterized protein</fullName>
    </submittedName>
</protein>
<dbReference type="STRING" id="1802624.A2982_03350"/>
<keyword evidence="1" id="KW-0472">Membrane</keyword>
<evidence type="ECO:0000313" key="3">
    <source>
        <dbReference type="Proteomes" id="UP000178771"/>
    </source>
</evidence>
<comment type="caution">
    <text evidence="2">The sequence shown here is derived from an EMBL/GenBank/DDBJ whole genome shotgun (WGS) entry which is preliminary data.</text>
</comment>
<evidence type="ECO:0000256" key="1">
    <source>
        <dbReference type="SAM" id="Phobius"/>
    </source>
</evidence>
<dbReference type="AlphaFoldDB" id="A0A1F4V3C4"/>
<gene>
    <name evidence="2" type="ORF">A2982_03350</name>
</gene>
<reference evidence="2 3" key="1">
    <citation type="journal article" date="2016" name="Nat. Commun.">
        <title>Thousands of microbial genomes shed light on interconnected biogeochemical processes in an aquifer system.</title>
        <authorList>
            <person name="Anantharaman K."/>
            <person name="Brown C.T."/>
            <person name="Hug L.A."/>
            <person name="Sharon I."/>
            <person name="Castelle C.J."/>
            <person name="Probst A.J."/>
            <person name="Thomas B.C."/>
            <person name="Singh A."/>
            <person name="Wilkins M.J."/>
            <person name="Karaoz U."/>
            <person name="Brodie E.L."/>
            <person name="Williams K.H."/>
            <person name="Hubbard S.S."/>
            <person name="Banfield J.F."/>
        </authorList>
    </citation>
    <scope>NUCLEOTIDE SEQUENCE [LARGE SCALE GENOMIC DNA]</scope>
</reference>
<keyword evidence="1" id="KW-1133">Transmembrane helix</keyword>
<name>A0A1F4V3C4_UNCKA</name>
<proteinExistence type="predicted"/>
<accession>A0A1F4V3C4</accession>
<dbReference type="EMBL" id="MEVH01000015">
    <property type="protein sequence ID" value="OGC51681.1"/>
    <property type="molecule type" value="Genomic_DNA"/>
</dbReference>
<evidence type="ECO:0000313" key="2">
    <source>
        <dbReference type="EMBL" id="OGC51681.1"/>
    </source>
</evidence>
<dbReference type="Proteomes" id="UP000178771">
    <property type="component" value="Unassembled WGS sequence"/>
</dbReference>
<sequence length="66" mass="7288">MLALRVLWLKSLDLTVGVFRSHYKGAVLYNLNLPTGLIFVLALAGSFAPDIDGLSDFYGELSAEKW</sequence>
<organism evidence="2 3">
    <name type="scientific">candidate division WWE3 bacterium RIFCSPLOWO2_01_FULL_39_13</name>
    <dbReference type="NCBI Taxonomy" id="1802624"/>
    <lineage>
        <taxon>Bacteria</taxon>
        <taxon>Katanobacteria</taxon>
    </lineage>
</organism>